<dbReference type="PROSITE" id="PS50968">
    <property type="entry name" value="BIOTINYL_LIPOYL"/>
    <property type="match status" value="1"/>
</dbReference>
<evidence type="ECO:0000313" key="5">
    <source>
        <dbReference type="EMBL" id="CAB4037860.1"/>
    </source>
</evidence>
<dbReference type="NCBIfam" id="TIGR00527">
    <property type="entry name" value="gcvH"/>
    <property type="match status" value="1"/>
</dbReference>
<dbReference type="InterPro" id="IPR003016">
    <property type="entry name" value="2-oxoA_DH_lipoyl-BS"/>
</dbReference>
<comment type="subunit">
    <text evidence="4">The glycine cleavage system is composed of four proteins: P, T, L and H.</text>
</comment>
<gene>
    <name evidence="5" type="ORF">PACLA_8A018992</name>
</gene>
<accession>A0A6S7K7L4</accession>
<dbReference type="GO" id="GO:0019464">
    <property type="term" value="P:glycine decarboxylation via glycine cleavage system"/>
    <property type="evidence" value="ECO:0007669"/>
    <property type="project" value="UniProtKB-UniRule"/>
</dbReference>
<dbReference type="InterPro" id="IPR011053">
    <property type="entry name" value="Single_hybrid_motif"/>
</dbReference>
<dbReference type="OrthoDB" id="10264154at2759"/>
<keyword evidence="2 4" id="KW-0450">Lipoyl</keyword>
<dbReference type="SUPFAM" id="SSF51230">
    <property type="entry name" value="Single hybrid motif"/>
    <property type="match status" value="1"/>
</dbReference>
<sequence>MAAFRVGRGALNVLNSRLISPVLANKSSPCRKIHTAWLLNAERQFTKDHEWIVMSDNVGTIGISDYAQNSLGDIVYVELPDVGSTIEQNDTFGVVESVKAASDLYSPVTGEIVEVNEALTESPDLINKEPYDGGWIAKMKLSDLSQLDELMDEAEYNDFLKETEDE</sequence>
<dbReference type="PROSITE" id="PS00189">
    <property type="entry name" value="LIPOYL"/>
    <property type="match status" value="1"/>
</dbReference>
<dbReference type="Pfam" id="PF01597">
    <property type="entry name" value="GCV_H"/>
    <property type="match status" value="1"/>
</dbReference>
<dbReference type="InterPro" id="IPR002930">
    <property type="entry name" value="GCV_H"/>
</dbReference>
<keyword evidence="4" id="KW-0496">Mitochondrion</keyword>
<evidence type="ECO:0000256" key="1">
    <source>
        <dbReference type="ARBA" id="ARBA00009249"/>
    </source>
</evidence>
<dbReference type="InterPro" id="IPR000089">
    <property type="entry name" value="Biotin_lipoyl"/>
</dbReference>
<evidence type="ECO:0000256" key="4">
    <source>
        <dbReference type="RuleBase" id="RU364055"/>
    </source>
</evidence>
<dbReference type="InterPro" id="IPR033753">
    <property type="entry name" value="GCV_H/Fam206"/>
</dbReference>
<keyword evidence="3 4" id="KW-0809">Transit peptide</keyword>
<comment type="similarity">
    <text evidence="1 4">Belongs to the GcvH family.</text>
</comment>
<dbReference type="GO" id="GO:0009249">
    <property type="term" value="P:protein lipoylation"/>
    <property type="evidence" value="ECO:0007669"/>
    <property type="project" value="TreeGrafter"/>
</dbReference>
<keyword evidence="6" id="KW-1185">Reference proteome</keyword>
<dbReference type="EMBL" id="CACRXK020023545">
    <property type="protein sequence ID" value="CAB4037860.1"/>
    <property type="molecule type" value="Genomic_DNA"/>
</dbReference>
<dbReference type="AlphaFoldDB" id="A0A6S7K7L4"/>
<dbReference type="HAMAP" id="MF_00272">
    <property type="entry name" value="GcvH"/>
    <property type="match status" value="1"/>
</dbReference>
<comment type="function">
    <text evidence="4">The H protein shuttles the methylamine group of glycine from the P protein to the T protein.</text>
</comment>
<dbReference type="InterPro" id="IPR017453">
    <property type="entry name" value="GCV_H_sub"/>
</dbReference>
<reference evidence="5" key="1">
    <citation type="submission" date="2020-04" db="EMBL/GenBank/DDBJ databases">
        <authorList>
            <person name="Alioto T."/>
            <person name="Alioto T."/>
            <person name="Gomez Garrido J."/>
        </authorList>
    </citation>
    <scope>NUCLEOTIDE SEQUENCE</scope>
    <source>
        <strain evidence="5">A484AB</strain>
    </source>
</reference>
<name>A0A6S7K7L4_PARCT</name>
<dbReference type="PANTHER" id="PTHR11715">
    <property type="entry name" value="GLYCINE CLEAVAGE SYSTEM H PROTEIN"/>
    <property type="match status" value="1"/>
</dbReference>
<dbReference type="PANTHER" id="PTHR11715:SF3">
    <property type="entry name" value="GLYCINE CLEAVAGE SYSTEM H PROTEIN-RELATED"/>
    <property type="match status" value="1"/>
</dbReference>
<comment type="subcellular location">
    <subcellularLocation>
        <location evidence="4">Mitochondrion</location>
    </subcellularLocation>
</comment>
<dbReference type="CDD" id="cd06848">
    <property type="entry name" value="GCS_H"/>
    <property type="match status" value="1"/>
</dbReference>
<dbReference type="GO" id="GO:0005960">
    <property type="term" value="C:glycine cleavage complex"/>
    <property type="evidence" value="ECO:0007669"/>
    <property type="project" value="UniProtKB-UniRule"/>
</dbReference>
<comment type="caution">
    <text evidence="5">The sequence shown here is derived from an EMBL/GenBank/DDBJ whole genome shotgun (WGS) entry which is preliminary data.</text>
</comment>
<evidence type="ECO:0000256" key="3">
    <source>
        <dbReference type="ARBA" id="ARBA00022946"/>
    </source>
</evidence>
<dbReference type="Proteomes" id="UP001152795">
    <property type="component" value="Unassembled WGS sequence"/>
</dbReference>
<protein>
    <recommendedName>
        <fullName evidence="4">Glycine cleavage system H protein</fullName>
    </recommendedName>
</protein>
<organism evidence="5 6">
    <name type="scientific">Paramuricea clavata</name>
    <name type="common">Red gorgonian</name>
    <name type="synonym">Violescent sea-whip</name>
    <dbReference type="NCBI Taxonomy" id="317549"/>
    <lineage>
        <taxon>Eukaryota</taxon>
        <taxon>Metazoa</taxon>
        <taxon>Cnidaria</taxon>
        <taxon>Anthozoa</taxon>
        <taxon>Octocorallia</taxon>
        <taxon>Malacalcyonacea</taxon>
        <taxon>Plexauridae</taxon>
        <taxon>Paramuricea</taxon>
    </lineage>
</organism>
<dbReference type="GO" id="GO:0005739">
    <property type="term" value="C:mitochondrion"/>
    <property type="evidence" value="ECO:0007669"/>
    <property type="project" value="UniProtKB-SubCell"/>
</dbReference>
<evidence type="ECO:0000256" key="2">
    <source>
        <dbReference type="ARBA" id="ARBA00022823"/>
    </source>
</evidence>
<proteinExistence type="inferred from homology"/>
<comment type="cofactor">
    <cofactor evidence="4">
        <name>(R)-lipoate</name>
        <dbReference type="ChEBI" id="CHEBI:83088"/>
    </cofactor>
    <text evidence="4">Binds 1 lipoyl cofactor covalently.</text>
</comment>
<dbReference type="Gene3D" id="2.40.50.100">
    <property type="match status" value="1"/>
</dbReference>
<dbReference type="NCBIfam" id="NF002270">
    <property type="entry name" value="PRK01202.1"/>
    <property type="match status" value="1"/>
</dbReference>
<evidence type="ECO:0000313" key="6">
    <source>
        <dbReference type="Proteomes" id="UP001152795"/>
    </source>
</evidence>